<reference evidence="5 7" key="2">
    <citation type="journal article" date="2012" name="J. Bacteriol.">
        <title>Complete Genome Sequence of Rahnella sp. Strain Y9602, a Gammaproteobacterium Isolate from Metal- and Radionuclide-Contaminated Soil.</title>
        <authorList>
            <person name="Martinez R.J."/>
            <person name="Bruce D."/>
            <person name="Detter C."/>
            <person name="Goodwin L.A."/>
            <person name="Han J."/>
            <person name="Han C.S."/>
            <person name="Held B."/>
            <person name="Land M.L."/>
            <person name="Mikhailova N."/>
            <person name="Nolan M."/>
            <person name="Pennacchio L."/>
            <person name="Pitluck S."/>
            <person name="Tapia R."/>
            <person name="Woyke T."/>
            <person name="Sobecky P.A."/>
        </authorList>
    </citation>
    <scope>NUCLEOTIDE SEQUENCE [LARGE SCALE GENOMIC DNA]</scope>
    <source>
        <strain evidence="5 7">Y9602</strain>
    </source>
</reference>
<evidence type="ECO:0000256" key="1">
    <source>
        <dbReference type="ARBA" id="ARBA00023110"/>
    </source>
</evidence>
<dbReference type="PRINTS" id="PR00153">
    <property type="entry name" value="CSAPPISMRASE"/>
</dbReference>
<dbReference type="InterPro" id="IPR044665">
    <property type="entry name" value="E_coli_cyclophilin_A-like"/>
</dbReference>
<dbReference type="AlphaFoldDB" id="A0A0H3F8D8"/>
<dbReference type="PROSITE" id="PS50072">
    <property type="entry name" value="CSA_PPIASE_2"/>
    <property type="match status" value="1"/>
</dbReference>
<keyword evidence="1 3" id="KW-0697">Rotamase</keyword>
<protein>
    <recommendedName>
        <fullName evidence="3">Peptidyl-prolyl cis-trans isomerase</fullName>
        <shortName evidence="3">PPIase</shortName>
        <ecNumber evidence="3">5.2.1.8</ecNumber>
    </recommendedName>
</protein>
<dbReference type="Proteomes" id="UP000007257">
    <property type="component" value="Chromosome"/>
</dbReference>
<dbReference type="PANTHER" id="PTHR43246">
    <property type="entry name" value="PEPTIDYL-PROLYL CIS-TRANS ISOMERASE CYP38, CHLOROPLASTIC"/>
    <property type="match status" value="1"/>
</dbReference>
<dbReference type="KEGG" id="rah:Rahaq_1868"/>
<comment type="similarity">
    <text evidence="3">Belongs to the cyclophilin-type PPIase family.</text>
</comment>
<dbReference type="EMBL" id="JBHUCJ010000022">
    <property type="protein sequence ID" value="MFD3224114.1"/>
    <property type="molecule type" value="Genomic_DNA"/>
</dbReference>
<name>A0A0H3F8D8_RAHSY</name>
<organism evidence="5 7">
    <name type="scientific">Rahnella sp. (strain Y9602)</name>
    <dbReference type="NCBI Taxonomy" id="2703885"/>
    <lineage>
        <taxon>Bacteria</taxon>
        <taxon>Pseudomonadati</taxon>
        <taxon>Pseudomonadota</taxon>
        <taxon>Gammaproteobacteria</taxon>
        <taxon>Enterobacterales</taxon>
        <taxon>Yersiniaceae</taxon>
        <taxon>Rahnella</taxon>
    </lineage>
</organism>
<reference evidence="6 8" key="3">
    <citation type="submission" date="2024-09" db="EMBL/GenBank/DDBJ databases">
        <title>Genomes of Rahnella.</title>
        <authorList>
            <person name="Mnguni F.C."/>
            <person name="Shin G.Y."/>
            <person name="Coutinho T."/>
        </authorList>
    </citation>
    <scope>NUCLEOTIDE SEQUENCE [LARGE SCALE GENOMIC DNA]</scope>
    <source>
        <strain evidence="6 8">20WA0057</strain>
    </source>
</reference>
<evidence type="ECO:0000256" key="2">
    <source>
        <dbReference type="ARBA" id="ARBA00023235"/>
    </source>
</evidence>
<evidence type="ECO:0000259" key="4">
    <source>
        <dbReference type="PROSITE" id="PS50072"/>
    </source>
</evidence>
<keyword evidence="8" id="KW-1185">Reference proteome</keyword>
<keyword evidence="2 3" id="KW-0413">Isomerase</keyword>
<proteinExistence type="inferred from homology"/>
<dbReference type="InterPro" id="IPR002130">
    <property type="entry name" value="Cyclophilin-type_PPIase_dom"/>
</dbReference>
<dbReference type="Proteomes" id="UP001598201">
    <property type="component" value="Unassembled WGS sequence"/>
</dbReference>
<dbReference type="GO" id="GO:0003755">
    <property type="term" value="F:peptidyl-prolyl cis-trans isomerase activity"/>
    <property type="evidence" value="ECO:0007669"/>
    <property type="project" value="UniProtKB-UniRule"/>
</dbReference>
<evidence type="ECO:0000313" key="7">
    <source>
        <dbReference type="Proteomes" id="UP000007257"/>
    </source>
</evidence>
<dbReference type="HOGENOM" id="CLU_012062_16_6_6"/>
<dbReference type="Gene3D" id="2.40.100.10">
    <property type="entry name" value="Cyclophilin-like"/>
    <property type="match status" value="1"/>
</dbReference>
<comment type="catalytic activity">
    <reaction evidence="3">
        <text>[protein]-peptidylproline (omega=180) = [protein]-peptidylproline (omega=0)</text>
        <dbReference type="Rhea" id="RHEA:16237"/>
        <dbReference type="Rhea" id="RHEA-COMP:10747"/>
        <dbReference type="Rhea" id="RHEA-COMP:10748"/>
        <dbReference type="ChEBI" id="CHEBI:83833"/>
        <dbReference type="ChEBI" id="CHEBI:83834"/>
        <dbReference type="EC" id="5.2.1.8"/>
    </reaction>
</comment>
<dbReference type="Pfam" id="PF00160">
    <property type="entry name" value="Pro_isomerase"/>
    <property type="match status" value="1"/>
</dbReference>
<dbReference type="eggNOG" id="COG0652">
    <property type="taxonomic scope" value="Bacteria"/>
</dbReference>
<evidence type="ECO:0000313" key="6">
    <source>
        <dbReference type="EMBL" id="MFD3224114.1"/>
    </source>
</evidence>
<reference evidence="7" key="1">
    <citation type="submission" date="2011-01" db="EMBL/GenBank/DDBJ databases">
        <title>Complete sequence of chromosome of Rahnella sp. Y9602.</title>
        <authorList>
            <consortium name="US DOE Joint Genome Institute"/>
            <person name="Lucas S."/>
            <person name="Copeland A."/>
            <person name="Lapidus A."/>
            <person name="Cheng J.-F."/>
            <person name="Goodwin L."/>
            <person name="Pitluck S."/>
            <person name="Lu M."/>
            <person name="Detter J.C."/>
            <person name="Han C."/>
            <person name="Tapia R."/>
            <person name="Land M."/>
            <person name="Hauser L."/>
            <person name="Kyrpides N."/>
            <person name="Ivanova N."/>
            <person name="Ovchinnikova G."/>
            <person name="Pagani I."/>
            <person name="Sobecky P.A."/>
            <person name="Martinez R.J."/>
            <person name="Woyke T."/>
        </authorList>
    </citation>
    <scope>NUCLEOTIDE SEQUENCE [LARGE SCALE GENOMIC DNA]</scope>
    <source>
        <strain evidence="7">Y9602</strain>
    </source>
</reference>
<dbReference type="GeneID" id="95417506"/>
<comment type="function">
    <text evidence="3">PPIases accelerate the folding of proteins. It catalyzes the cis-trans isomerization of proline imidic peptide bonds in oligopeptides.</text>
</comment>
<gene>
    <name evidence="5" type="ordered locus">Rahaq_1868</name>
    <name evidence="6" type="ORF">ACFPK4_11250</name>
</gene>
<evidence type="ECO:0000256" key="3">
    <source>
        <dbReference type="RuleBase" id="RU363019"/>
    </source>
</evidence>
<dbReference type="OrthoDB" id="9807797at2"/>
<dbReference type="InterPro" id="IPR029000">
    <property type="entry name" value="Cyclophilin-like_dom_sf"/>
</dbReference>
<dbReference type="SUPFAM" id="SSF50891">
    <property type="entry name" value="Cyclophilin-like"/>
    <property type="match status" value="1"/>
</dbReference>
<dbReference type="CDD" id="cd00317">
    <property type="entry name" value="cyclophilin"/>
    <property type="match status" value="1"/>
</dbReference>
<feature type="domain" description="PPIase cyclophilin-type" evidence="4">
    <location>
        <begin position="30"/>
        <end position="187"/>
    </location>
</feature>
<dbReference type="RefSeq" id="WP_013575188.1">
    <property type="nucleotide sequence ID" value="NC_015061.1"/>
</dbReference>
<accession>A0A0H3F8D8</accession>
<dbReference type="EC" id="5.2.1.8" evidence="3"/>
<evidence type="ECO:0000313" key="5">
    <source>
        <dbReference type="EMBL" id="ADW73486.1"/>
    </source>
</evidence>
<evidence type="ECO:0000313" key="8">
    <source>
        <dbReference type="Proteomes" id="UP001598201"/>
    </source>
</evidence>
<dbReference type="EMBL" id="CP002505">
    <property type="protein sequence ID" value="ADW73486.1"/>
    <property type="molecule type" value="Genomic_DNA"/>
</dbReference>
<sequence precursor="true">MNRRLFIGGSLGLCAGVAMLPAAFKGVMAQRDIIEMQLESGTVSIRLFPDLAPGHVERIKSLVQAKFYDGMPFNRVIEGFMAQTGDPIKDTGLDYTKLPALAAEFNRLPFERGTVGMARSRHPHSARHQFFITSARAGFLDQNYTAFGKVTSGIELIDQLRRGASDIGTVVNPDVIKSMRLVSVRAV</sequence>